<dbReference type="Gene3D" id="3.80.10.10">
    <property type="entry name" value="Ribonuclease Inhibitor"/>
    <property type="match status" value="1"/>
</dbReference>
<dbReference type="GeneID" id="9673085"/>
<evidence type="ECO:0000313" key="1">
    <source>
        <dbReference type="EMBL" id="EEU39361.1"/>
    </source>
</evidence>
<keyword evidence="2" id="KW-1185">Reference proteome</keyword>
<organism evidence="1 2">
    <name type="scientific">Fusarium vanettenii (strain ATCC MYA-4622 / CBS 123669 / FGSC 9596 / NRRL 45880 / 77-13-4)</name>
    <name type="common">Fusarium solani subsp. pisi</name>
    <dbReference type="NCBI Taxonomy" id="660122"/>
    <lineage>
        <taxon>Eukaryota</taxon>
        <taxon>Fungi</taxon>
        <taxon>Dikarya</taxon>
        <taxon>Ascomycota</taxon>
        <taxon>Pezizomycotina</taxon>
        <taxon>Sordariomycetes</taxon>
        <taxon>Hypocreomycetidae</taxon>
        <taxon>Hypocreales</taxon>
        <taxon>Nectriaceae</taxon>
        <taxon>Fusarium</taxon>
        <taxon>Fusarium solani species complex</taxon>
        <taxon>Fusarium vanettenii</taxon>
    </lineage>
</organism>
<dbReference type="KEGG" id="nhe:NECHADRAFT_81470"/>
<reference evidence="1 2" key="1">
    <citation type="journal article" date="2009" name="PLoS Genet.">
        <title>The genome of Nectria haematococca: contribution of supernumerary chromosomes to gene expansion.</title>
        <authorList>
            <person name="Coleman J.J."/>
            <person name="Rounsley S.D."/>
            <person name="Rodriguez-Carres M."/>
            <person name="Kuo A."/>
            <person name="Wasmann C.C."/>
            <person name="Grimwood J."/>
            <person name="Schmutz J."/>
            <person name="Taga M."/>
            <person name="White G.J."/>
            <person name="Zhou S."/>
            <person name="Schwartz D.C."/>
            <person name="Freitag M."/>
            <person name="Ma L.J."/>
            <person name="Danchin E.G."/>
            <person name="Henrissat B."/>
            <person name="Coutinho P.M."/>
            <person name="Nelson D.R."/>
            <person name="Straney D."/>
            <person name="Napoli C.A."/>
            <person name="Barker B.M."/>
            <person name="Gribskov M."/>
            <person name="Rep M."/>
            <person name="Kroken S."/>
            <person name="Molnar I."/>
            <person name="Rensing C."/>
            <person name="Kennell J.C."/>
            <person name="Zamora J."/>
            <person name="Farman M.L."/>
            <person name="Selker E.U."/>
            <person name="Salamov A."/>
            <person name="Shapiro H."/>
            <person name="Pangilinan J."/>
            <person name="Lindquist E."/>
            <person name="Lamers C."/>
            <person name="Grigoriev I.V."/>
            <person name="Geiser D.M."/>
            <person name="Covert S.F."/>
            <person name="Temporini E."/>
            <person name="Vanetten H.D."/>
        </authorList>
    </citation>
    <scope>NUCLEOTIDE SEQUENCE [LARGE SCALE GENOMIC DNA]</scope>
    <source>
        <strain evidence="2">ATCC MYA-4622 / CBS 123669 / FGSC 9596 / NRRL 45880 / 77-13-4</strain>
    </source>
</reference>
<evidence type="ECO:0008006" key="3">
    <source>
        <dbReference type="Google" id="ProtNLM"/>
    </source>
</evidence>
<sequence>MVQLPDLPTEILDKIISNVGPFDDNKLKETKEVVKNFDDYRVSVKSVAGLCRTCKALRRVAQPILYRFPLTYDNDLVSLVRTLATREDLKGKVQGLVLIFAPGTKIKQDVVTVIAPDDQDLFNNLVAKYPTRANGELINIPSTWATGENESKDEFAGNLKLILAALLLTQIPNVERISMDMGSNADFPFSQTGSLPRLVELTVHYEGNFCLDMMVLDGVLKAAPALKTLDAVNVYLVKESKGLSHDNLTTLNLTEPALEVGSFKKLMEGFPKLESLYLHPSHTCVISHEARLSAYQILRTLPIRADTLRRIHLLIQPMEWEGGLYEAPIPSLKEMKLLETLYIDFANLYPDEDKTGLVEFLPPSIRTYEQDYCHEELMPVMLALAENAPEKFPNLKKVAFGKFYEDDEDLSPVIERAFGKRSIECSFKIDDEKVLAVR</sequence>
<dbReference type="HOGENOM" id="CLU_625680_0_0_1"/>
<protein>
    <recommendedName>
        <fullName evidence="3">F-box domain-containing protein</fullName>
    </recommendedName>
</protein>
<accession>C7Z949</accession>
<dbReference type="RefSeq" id="XP_003045074.1">
    <property type="nucleotide sequence ID" value="XM_003045028.1"/>
</dbReference>
<name>C7Z949_FUSV7</name>
<dbReference type="AlphaFoldDB" id="C7Z949"/>
<dbReference type="InParanoid" id="C7Z949"/>
<dbReference type="EMBL" id="GG698912">
    <property type="protein sequence ID" value="EEU39361.1"/>
    <property type="molecule type" value="Genomic_DNA"/>
</dbReference>
<dbReference type="SUPFAM" id="SSF52058">
    <property type="entry name" value="L domain-like"/>
    <property type="match status" value="1"/>
</dbReference>
<dbReference type="InterPro" id="IPR032675">
    <property type="entry name" value="LRR_dom_sf"/>
</dbReference>
<dbReference type="OMA" id="TEFYYIH"/>
<dbReference type="eggNOG" id="ENOG502T4A2">
    <property type="taxonomic scope" value="Eukaryota"/>
</dbReference>
<dbReference type="OrthoDB" id="4757858at2759"/>
<dbReference type="Proteomes" id="UP000005206">
    <property type="component" value="Chromosome 6"/>
</dbReference>
<gene>
    <name evidence="1" type="ORF">NECHADRAFT_81470</name>
</gene>
<dbReference type="STRING" id="660122.C7Z949"/>
<proteinExistence type="predicted"/>
<evidence type="ECO:0000313" key="2">
    <source>
        <dbReference type="Proteomes" id="UP000005206"/>
    </source>
</evidence>
<dbReference type="VEuPathDB" id="FungiDB:NECHADRAFT_81470"/>